<evidence type="ECO:0000256" key="1">
    <source>
        <dbReference type="SAM" id="MobiDB-lite"/>
    </source>
</evidence>
<gene>
    <name evidence="2" type="ORF">PSTG_15769</name>
</gene>
<evidence type="ECO:0000313" key="2">
    <source>
        <dbReference type="EMBL" id="KNE90803.1"/>
    </source>
</evidence>
<dbReference type="AlphaFoldDB" id="A0A0L0UUU4"/>
<proteinExistence type="predicted"/>
<feature type="compositionally biased region" description="Gly residues" evidence="1">
    <location>
        <begin position="1"/>
        <end position="12"/>
    </location>
</feature>
<evidence type="ECO:0000313" key="3">
    <source>
        <dbReference type="Proteomes" id="UP000054564"/>
    </source>
</evidence>
<dbReference type="Proteomes" id="UP000054564">
    <property type="component" value="Unassembled WGS sequence"/>
</dbReference>
<comment type="caution">
    <text evidence="2">The sequence shown here is derived from an EMBL/GenBank/DDBJ whole genome shotgun (WGS) entry which is preliminary data.</text>
</comment>
<reference evidence="3" key="1">
    <citation type="submission" date="2014-03" db="EMBL/GenBank/DDBJ databases">
        <title>The Genome Sequence of Puccinia striiformis f. sp. tritici PST-78.</title>
        <authorList>
            <consortium name="The Broad Institute Genome Sequencing Platform"/>
            <person name="Cuomo C."/>
            <person name="Hulbert S."/>
            <person name="Chen X."/>
            <person name="Walker B."/>
            <person name="Young S.K."/>
            <person name="Zeng Q."/>
            <person name="Gargeya S."/>
            <person name="Fitzgerald M."/>
            <person name="Haas B."/>
            <person name="Abouelleil A."/>
            <person name="Alvarado L."/>
            <person name="Arachchi H.M."/>
            <person name="Berlin A.M."/>
            <person name="Chapman S.B."/>
            <person name="Goldberg J."/>
            <person name="Griggs A."/>
            <person name="Gujja S."/>
            <person name="Hansen M."/>
            <person name="Howarth C."/>
            <person name="Imamovic A."/>
            <person name="Larimer J."/>
            <person name="McCowan C."/>
            <person name="Montmayeur A."/>
            <person name="Murphy C."/>
            <person name="Neiman D."/>
            <person name="Pearson M."/>
            <person name="Priest M."/>
            <person name="Roberts A."/>
            <person name="Saif S."/>
            <person name="Shea T."/>
            <person name="Sisk P."/>
            <person name="Sykes S."/>
            <person name="Wortman J."/>
            <person name="Nusbaum C."/>
            <person name="Birren B."/>
        </authorList>
    </citation>
    <scope>NUCLEOTIDE SEQUENCE [LARGE SCALE GENOMIC DNA]</scope>
    <source>
        <strain evidence="3">race PST-78</strain>
    </source>
</reference>
<keyword evidence="3" id="KW-1185">Reference proteome</keyword>
<organism evidence="2 3">
    <name type="scientific">Puccinia striiformis f. sp. tritici PST-78</name>
    <dbReference type="NCBI Taxonomy" id="1165861"/>
    <lineage>
        <taxon>Eukaryota</taxon>
        <taxon>Fungi</taxon>
        <taxon>Dikarya</taxon>
        <taxon>Basidiomycota</taxon>
        <taxon>Pucciniomycotina</taxon>
        <taxon>Pucciniomycetes</taxon>
        <taxon>Pucciniales</taxon>
        <taxon>Pucciniaceae</taxon>
        <taxon>Puccinia</taxon>
    </lineage>
</organism>
<sequence>MAAGQGANGPGSGQNVLPKPNPPSMPPVEKADSKAIEAIGTMEMFLATHDPGKVWVLVQMFFPPLEEIKVRRALHYGNIWLLAILEFAQPHRANPVLPC</sequence>
<feature type="region of interest" description="Disordered" evidence="1">
    <location>
        <begin position="1"/>
        <end position="31"/>
    </location>
</feature>
<name>A0A0L0UUU4_9BASI</name>
<accession>A0A0L0UUU4</accession>
<dbReference type="EMBL" id="AJIL01000236">
    <property type="protein sequence ID" value="KNE90803.1"/>
    <property type="molecule type" value="Genomic_DNA"/>
</dbReference>
<protein>
    <submittedName>
        <fullName evidence="2">Uncharacterized protein</fullName>
    </submittedName>
</protein>